<evidence type="ECO:0000313" key="4">
    <source>
        <dbReference type="EMBL" id="KAL1895223.1"/>
    </source>
</evidence>
<reference evidence="4 5" key="1">
    <citation type="journal article" date="2024" name="IMA Fungus">
        <title>IMA Genome - F19 : A genome assembly and annotation guide to empower mycologists, including annotated draft genome sequences of Ceratocystis pirilliformis, Diaporthe australafricana, Fusarium ophioides, Paecilomyces lecythidis, and Sporothrix stenoceras.</title>
        <authorList>
            <person name="Aylward J."/>
            <person name="Wilson A.M."/>
            <person name="Visagie C.M."/>
            <person name="Spraker J."/>
            <person name="Barnes I."/>
            <person name="Buitendag C."/>
            <person name="Ceriani C."/>
            <person name="Del Mar Angel L."/>
            <person name="du Plessis D."/>
            <person name="Fuchs T."/>
            <person name="Gasser K."/>
            <person name="Kramer D."/>
            <person name="Li W."/>
            <person name="Munsamy K."/>
            <person name="Piso A."/>
            <person name="Price J.L."/>
            <person name="Sonnekus B."/>
            <person name="Thomas C."/>
            <person name="van der Nest A."/>
            <person name="van Dijk A."/>
            <person name="van Heerden A."/>
            <person name="van Vuuren N."/>
            <person name="Yilmaz N."/>
            <person name="Duong T.A."/>
            <person name="van der Merwe N.A."/>
            <person name="Wingfield M.J."/>
            <person name="Wingfield B.D."/>
        </authorList>
    </citation>
    <scope>NUCLEOTIDE SEQUENCE [LARGE SCALE GENOMIC DNA]</scope>
    <source>
        <strain evidence="4 5">CMW 5346</strain>
    </source>
</reference>
<comment type="caution">
    <text evidence="4">The sequence shown here is derived from an EMBL/GenBank/DDBJ whole genome shotgun (WGS) entry which is preliminary data.</text>
</comment>
<dbReference type="EMBL" id="JAWCUI010000028">
    <property type="protein sequence ID" value="KAL1895223.1"/>
    <property type="molecule type" value="Genomic_DNA"/>
</dbReference>
<organism evidence="4 5">
    <name type="scientific">Sporothrix stenoceras</name>
    <dbReference type="NCBI Taxonomy" id="5173"/>
    <lineage>
        <taxon>Eukaryota</taxon>
        <taxon>Fungi</taxon>
        <taxon>Dikarya</taxon>
        <taxon>Ascomycota</taxon>
        <taxon>Pezizomycotina</taxon>
        <taxon>Sordariomycetes</taxon>
        <taxon>Sordariomycetidae</taxon>
        <taxon>Ophiostomatales</taxon>
        <taxon>Ophiostomataceae</taxon>
        <taxon>Sporothrix</taxon>
    </lineage>
</organism>
<feature type="region of interest" description="Disordered" evidence="3">
    <location>
        <begin position="15"/>
        <end position="43"/>
    </location>
</feature>
<evidence type="ECO:0008006" key="6">
    <source>
        <dbReference type="Google" id="ProtNLM"/>
    </source>
</evidence>
<evidence type="ECO:0000256" key="1">
    <source>
        <dbReference type="ARBA" id="ARBA00022801"/>
    </source>
</evidence>
<dbReference type="Proteomes" id="UP001583186">
    <property type="component" value="Unassembled WGS sequence"/>
</dbReference>
<dbReference type="SUPFAM" id="SSF48208">
    <property type="entry name" value="Six-hairpin glycosidases"/>
    <property type="match status" value="1"/>
</dbReference>
<accession>A0ABR3Z3L0</accession>
<dbReference type="InterPro" id="IPR008928">
    <property type="entry name" value="6-hairpin_glycosidase_sf"/>
</dbReference>
<protein>
    <recommendedName>
        <fullName evidence="6">Glucuronyl hydrolase</fullName>
    </recommendedName>
</protein>
<evidence type="ECO:0000256" key="3">
    <source>
        <dbReference type="SAM" id="MobiDB-lite"/>
    </source>
</evidence>
<keyword evidence="5" id="KW-1185">Reference proteome</keyword>
<sequence>MDTSVPIVATTTASSSSSASGILPTPLSSTAMSSPPVSSPPLASAPLPGAIQADFKIPEGASTETVDPLLPASPSSTSLSSPLSVSLAGLYSESVAAKIWRVAESYLEAEPELTTYPEYIPQTGDDATGHYLSKPATFWTCGFFPASLYCILERAIKYGVPGGSTNNISTDQFVTQLLALGRRWTAPLHAQVTRTNSHDLGFIVRALRMDWELTGNPASLRGYCTAAASLATRYSALVGAIRSWDRSISKRYEITDPDRNFLVIIDSMCNMDLLFYAARHTNNPQLAAIATQHARTVLRTLVRPADSSTWHVANLDPTLAGGVVQYQMTHQGYSDNSTWSRGQAWAVLGFAQTYGWTALPEFLAATQRVADCFLKRLEESPAASHTYVPLWDFDAPVQDADQQDSNGQPLRDTSAGLIAANGLLLLHQALEREDAENGENIAYDGRYLVAALRIVHETLGYSLDREDVAAFTVDSVTGAIHVPAGTWDAILRHSTANNNQYALVRYADVGLVYADYYFLELGNQLLRMGLQVAPRQ</sequence>
<dbReference type="PANTHER" id="PTHR36845:SF1">
    <property type="entry name" value="HYDROLASE, PUTATIVE (AFU_ORTHOLOGUE AFUA_7G05090)-RELATED"/>
    <property type="match status" value="1"/>
</dbReference>
<name>A0ABR3Z3L0_9PEZI</name>
<dbReference type="InterPro" id="IPR052369">
    <property type="entry name" value="UG_Glycosaminoglycan_Hydrolase"/>
</dbReference>
<dbReference type="Gene3D" id="1.50.10.10">
    <property type="match status" value="1"/>
</dbReference>
<feature type="compositionally biased region" description="Low complexity" evidence="3">
    <location>
        <begin position="27"/>
        <end position="43"/>
    </location>
</feature>
<gene>
    <name evidence="4" type="ORF">Sste5346_005368</name>
</gene>
<evidence type="ECO:0000256" key="2">
    <source>
        <dbReference type="ARBA" id="ARBA00038358"/>
    </source>
</evidence>
<dbReference type="PANTHER" id="PTHR36845">
    <property type="entry name" value="HYDROLASE, PUTATIVE (AFU_ORTHOLOGUE AFUA_7G05090)-RELATED"/>
    <property type="match status" value="1"/>
</dbReference>
<comment type="similarity">
    <text evidence="2">Belongs to the glycosyl hydrolase 88 family.</text>
</comment>
<evidence type="ECO:0000313" key="5">
    <source>
        <dbReference type="Proteomes" id="UP001583186"/>
    </source>
</evidence>
<keyword evidence="1" id="KW-0378">Hydrolase</keyword>
<dbReference type="InterPro" id="IPR012341">
    <property type="entry name" value="6hp_glycosidase-like_sf"/>
</dbReference>
<proteinExistence type="inferred from homology"/>